<feature type="domain" description="CoA carboxyltransferase N-terminal" evidence="1">
    <location>
        <begin position="3"/>
        <end position="266"/>
    </location>
</feature>
<protein>
    <submittedName>
        <fullName evidence="3">Biotin dependent acyl-CoA carboxylase, putative</fullName>
    </submittedName>
</protein>
<dbReference type="Proteomes" id="UP000286954">
    <property type="component" value="Chromosome"/>
</dbReference>
<organism evidence="3 4">
    <name type="scientific">Glycocaulis alkaliphilus</name>
    <dbReference type="NCBI Taxonomy" id="1434191"/>
    <lineage>
        <taxon>Bacteria</taxon>
        <taxon>Pseudomonadati</taxon>
        <taxon>Pseudomonadota</taxon>
        <taxon>Alphaproteobacteria</taxon>
        <taxon>Maricaulales</taxon>
        <taxon>Maricaulaceae</taxon>
        <taxon>Glycocaulis</taxon>
    </lineage>
</organism>
<dbReference type="SUPFAM" id="SSF52096">
    <property type="entry name" value="ClpP/crotonase"/>
    <property type="match status" value="2"/>
</dbReference>
<sequence>MERMSWKDEIEELRKRQALTRAMGGPEKLERQRAAGRLNVRERIALLSDEGSFREIGSIAGTASYDEDGKLTGLMPANCVFGRAKVRGRDVVLVADDFTVRGGAADAAIVEKQIQAEAMARDLRLPLLRLIEGTGGGGSVKSILDMGATYVPFNPAWDLVVENLETVPVVSLLLGPVAGLGAARAVSSHYSVMVQGQAQMFVAGPPVVAGIGEHVTKEELGGADIQLAAGAVDDAFASEAEAMEAARWFLSYLPNSVHELPARTTPKDDPARTDPALSSIVPRDKRYAYDMHAILASTMDKGSVFEMGRNFGQSVITAFARLDGWPVAVVASNPKVYGGGWTAEAAQKVTRFIDLAETFRLPIVHFVDIPGFVIGTRAERAGTIRHGARALAALYQASVPMCAIIVRKAFGVAGAAMMNHTGFRYRYAWPSGDWGSLPLEGGVEAAFKAALETAEDPAAMKAELSRQMRAFSSPFKTAERFWVEEIIDPAETRPLLTEFARLSAPLRERGERKPRYRP</sequence>
<reference evidence="3 4" key="1">
    <citation type="submission" date="2016-12" db="EMBL/GenBank/DDBJ databases">
        <title>The genome of dimorphic prosthecate Glycocaulis alkaliphilus 6b-8t, isolated from crude oil dictates its adaptability in petroleum environments.</title>
        <authorList>
            <person name="Wu X.-L."/>
            <person name="Geng S."/>
        </authorList>
    </citation>
    <scope>NUCLEOTIDE SEQUENCE [LARGE SCALE GENOMIC DNA]</scope>
    <source>
        <strain evidence="3 4">6B-8</strain>
    </source>
</reference>
<evidence type="ECO:0000313" key="4">
    <source>
        <dbReference type="Proteomes" id="UP000286954"/>
    </source>
</evidence>
<dbReference type="Pfam" id="PF01039">
    <property type="entry name" value="Carboxyl_trans"/>
    <property type="match status" value="1"/>
</dbReference>
<dbReference type="AlphaFoldDB" id="A0A3T0EAQ8"/>
<feature type="domain" description="CoA carboxyltransferase C-terminal" evidence="2">
    <location>
        <begin position="272"/>
        <end position="508"/>
    </location>
</feature>
<dbReference type="InterPro" id="IPR011762">
    <property type="entry name" value="COA_CT_N"/>
</dbReference>
<evidence type="ECO:0000313" key="3">
    <source>
        <dbReference type="EMBL" id="AZU04399.1"/>
    </source>
</evidence>
<dbReference type="InterPro" id="IPR034733">
    <property type="entry name" value="AcCoA_carboxyl_beta"/>
</dbReference>
<dbReference type="PROSITE" id="PS50989">
    <property type="entry name" value="COA_CT_CTER"/>
    <property type="match status" value="1"/>
</dbReference>
<dbReference type="InterPro" id="IPR029045">
    <property type="entry name" value="ClpP/crotonase-like_dom_sf"/>
</dbReference>
<evidence type="ECO:0000259" key="2">
    <source>
        <dbReference type="PROSITE" id="PS50989"/>
    </source>
</evidence>
<dbReference type="Gene3D" id="3.90.226.10">
    <property type="entry name" value="2-enoyl-CoA Hydratase, Chain A, domain 1"/>
    <property type="match status" value="2"/>
</dbReference>
<dbReference type="InterPro" id="IPR011763">
    <property type="entry name" value="COA_CT_C"/>
</dbReference>
<dbReference type="KEGG" id="gak:X907_1875"/>
<evidence type="ECO:0000259" key="1">
    <source>
        <dbReference type="PROSITE" id="PS50980"/>
    </source>
</evidence>
<dbReference type="GO" id="GO:0004658">
    <property type="term" value="F:propionyl-CoA carboxylase activity"/>
    <property type="evidence" value="ECO:0007669"/>
    <property type="project" value="TreeGrafter"/>
</dbReference>
<gene>
    <name evidence="3" type="ORF">X907_1875</name>
</gene>
<name>A0A3T0EAQ8_9PROT</name>
<dbReference type="EMBL" id="CP018911">
    <property type="protein sequence ID" value="AZU04399.1"/>
    <property type="molecule type" value="Genomic_DNA"/>
</dbReference>
<dbReference type="PROSITE" id="PS50980">
    <property type="entry name" value="COA_CT_NTER"/>
    <property type="match status" value="1"/>
</dbReference>
<accession>A0A3T0EAQ8</accession>
<keyword evidence="4" id="KW-1185">Reference proteome</keyword>
<proteinExistence type="predicted"/>
<dbReference type="PANTHER" id="PTHR43842">
    <property type="entry name" value="PROPIONYL-COA CARBOXYLASE BETA CHAIN"/>
    <property type="match status" value="1"/>
</dbReference>
<dbReference type="InterPro" id="IPR051047">
    <property type="entry name" value="AccD/PCCB"/>
</dbReference>
<dbReference type="PANTHER" id="PTHR43842:SF2">
    <property type="entry name" value="PROPIONYL-COA CARBOXYLASE BETA CHAIN, MITOCHONDRIAL"/>
    <property type="match status" value="1"/>
</dbReference>